<proteinExistence type="predicted"/>
<evidence type="ECO:0000256" key="1">
    <source>
        <dbReference type="SAM" id="MobiDB-lite"/>
    </source>
</evidence>
<dbReference type="EMBL" id="GBXM01037098">
    <property type="protein sequence ID" value="JAH71479.1"/>
    <property type="molecule type" value="Transcribed_RNA"/>
</dbReference>
<feature type="region of interest" description="Disordered" evidence="1">
    <location>
        <begin position="1"/>
        <end position="23"/>
    </location>
</feature>
<sequence>MTGHLAGLSGSAESLSCTPKPGPLLFLGCRPTPEINL</sequence>
<protein>
    <submittedName>
        <fullName evidence="2">Uncharacterized protein</fullName>
    </submittedName>
</protein>
<organism evidence="2">
    <name type="scientific">Anguilla anguilla</name>
    <name type="common">European freshwater eel</name>
    <name type="synonym">Muraena anguilla</name>
    <dbReference type="NCBI Taxonomy" id="7936"/>
    <lineage>
        <taxon>Eukaryota</taxon>
        <taxon>Metazoa</taxon>
        <taxon>Chordata</taxon>
        <taxon>Craniata</taxon>
        <taxon>Vertebrata</taxon>
        <taxon>Euteleostomi</taxon>
        <taxon>Actinopterygii</taxon>
        <taxon>Neopterygii</taxon>
        <taxon>Teleostei</taxon>
        <taxon>Anguilliformes</taxon>
        <taxon>Anguillidae</taxon>
        <taxon>Anguilla</taxon>
    </lineage>
</organism>
<accession>A0A0E9V018</accession>
<reference evidence="2" key="1">
    <citation type="submission" date="2014-11" db="EMBL/GenBank/DDBJ databases">
        <authorList>
            <person name="Amaro Gonzalez C."/>
        </authorList>
    </citation>
    <scope>NUCLEOTIDE SEQUENCE</scope>
</reference>
<evidence type="ECO:0000313" key="2">
    <source>
        <dbReference type="EMBL" id="JAH71479.1"/>
    </source>
</evidence>
<name>A0A0E9V018_ANGAN</name>
<dbReference type="AlphaFoldDB" id="A0A0E9V018"/>
<reference evidence="2" key="2">
    <citation type="journal article" date="2015" name="Fish Shellfish Immunol.">
        <title>Early steps in the European eel (Anguilla anguilla)-Vibrio vulnificus interaction in the gills: Role of the RtxA13 toxin.</title>
        <authorList>
            <person name="Callol A."/>
            <person name="Pajuelo D."/>
            <person name="Ebbesson L."/>
            <person name="Teles M."/>
            <person name="MacKenzie S."/>
            <person name="Amaro C."/>
        </authorList>
    </citation>
    <scope>NUCLEOTIDE SEQUENCE</scope>
</reference>
<feature type="compositionally biased region" description="Low complexity" evidence="1">
    <location>
        <begin position="1"/>
        <end position="16"/>
    </location>
</feature>